<dbReference type="PIRSF" id="PIRSF003165">
    <property type="entry name" value="Chaperone_SicA"/>
    <property type="match status" value="1"/>
</dbReference>
<organism evidence="1 2">
    <name type="scientific">Candidatus Mailhella merdigallinarum</name>
    <dbReference type="NCBI Taxonomy" id="2838658"/>
    <lineage>
        <taxon>Bacteria</taxon>
        <taxon>Pseudomonadati</taxon>
        <taxon>Thermodesulfobacteriota</taxon>
        <taxon>Desulfovibrionia</taxon>
        <taxon>Desulfovibrionales</taxon>
        <taxon>Desulfovibrionaceae</taxon>
        <taxon>Mailhella</taxon>
    </lineage>
</organism>
<dbReference type="Pfam" id="PF13432">
    <property type="entry name" value="TPR_16"/>
    <property type="match status" value="1"/>
</dbReference>
<name>A0A9D2KMS8_9BACT</name>
<reference evidence="1" key="2">
    <citation type="submission" date="2021-04" db="EMBL/GenBank/DDBJ databases">
        <authorList>
            <person name="Gilroy R."/>
        </authorList>
    </citation>
    <scope>NUCLEOTIDE SEQUENCE</scope>
    <source>
        <strain evidence="1">CHK186-16707</strain>
    </source>
</reference>
<dbReference type="SUPFAM" id="SSF48452">
    <property type="entry name" value="TPR-like"/>
    <property type="match status" value="1"/>
</dbReference>
<proteinExistence type="predicted"/>
<evidence type="ECO:0000313" key="2">
    <source>
        <dbReference type="Proteomes" id="UP000824225"/>
    </source>
</evidence>
<dbReference type="NCBIfam" id="TIGR02552">
    <property type="entry name" value="LcrH_SycD"/>
    <property type="match status" value="1"/>
</dbReference>
<dbReference type="InterPro" id="IPR005415">
    <property type="entry name" value="T3SS_Ca_resp_chp_LcrH/SycD"/>
</dbReference>
<dbReference type="Proteomes" id="UP000824225">
    <property type="component" value="Unassembled WGS sequence"/>
</dbReference>
<accession>A0A9D2KMS8</accession>
<dbReference type="AlphaFoldDB" id="A0A9D2KMS8"/>
<dbReference type="EMBL" id="DXAN01000023">
    <property type="protein sequence ID" value="HJA08868.1"/>
    <property type="molecule type" value="Genomic_DNA"/>
</dbReference>
<evidence type="ECO:0000313" key="1">
    <source>
        <dbReference type="EMBL" id="HJA08868.1"/>
    </source>
</evidence>
<dbReference type="PRINTS" id="PR01595">
    <property type="entry name" value="SYCDCHAPRONE"/>
</dbReference>
<dbReference type="Gene3D" id="1.25.40.10">
    <property type="entry name" value="Tetratricopeptide repeat domain"/>
    <property type="match status" value="1"/>
</dbReference>
<comment type="caution">
    <text evidence="1">The sequence shown here is derived from an EMBL/GenBank/DDBJ whole genome shotgun (WGS) entry which is preliminary data.</text>
</comment>
<gene>
    <name evidence="1" type="ORF">H9962_06740</name>
</gene>
<reference evidence="1" key="1">
    <citation type="journal article" date="2021" name="PeerJ">
        <title>Extensive microbial diversity within the chicken gut microbiome revealed by metagenomics and culture.</title>
        <authorList>
            <person name="Gilroy R."/>
            <person name="Ravi A."/>
            <person name="Getino M."/>
            <person name="Pursley I."/>
            <person name="Horton D.L."/>
            <person name="Alikhan N.F."/>
            <person name="Baker D."/>
            <person name="Gharbi K."/>
            <person name="Hall N."/>
            <person name="Watson M."/>
            <person name="Adriaenssens E.M."/>
            <person name="Foster-Nyarko E."/>
            <person name="Jarju S."/>
            <person name="Secka A."/>
            <person name="Antonio M."/>
            <person name="Oren A."/>
            <person name="Chaudhuri R.R."/>
            <person name="La Ragione R."/>
            <person name="Hildebrand F."/>
            <person name="Pallen M.J."/>
        </authorList>
    </citation>
    <scope>NUCLEOTIDE SEQUENCE</scope>
    <source>
        <strain evidence="1">CHK186-16707</strain>
    </source>
</reference>
<dbReference type="InterPro" id="IPR016379">
    <property type="entry name" value="T3SS_Ca_resp_chp_LcrH/SycD_sub"/>
</dbReference>
<protein>
    <submittedName>
        <fullName evidence="1">SycD/LcrH family type III secretion system chaperone</fullName>
    </submittedName>
</protein>
<sequence>MPQTAEQEQEIRVAMLDMAKAAGFTEEEFDTMRSALEKGATLADVFNISKEAMESAYAYAYNLYKAGNYKDAESMFRGLCLYDGDDPRFWMGLAGCLQAREAYQLAIDTYGMAGVAGALKDPSPFYYGGLCYLKLGDGENAAASFRAALGLGDESIPAHKTCHERIRALLESLTQTKEQA</sequence>
<dbReference type="InterPro" id="IPR011990">
    <property type="entry name" value="TPR-like_helical_dom_sf"/>
</dbReference>